<evidence type="ECO:0000256" key="1">
    <source>
        <dbReference type="SAM" id="Coils"/>
    </source>
</evidence>
<dbReference type="EMBL" id="AP019782">
    <property type="protein sequence ID" value="BBL71388.1"/>
    <property type="molecule type" value="Genomic_DNA"/>
</dbReference>
<protein>
    <submittedName>
        <fullName evidence="2">Uncharacterized protein</fullName>
    </submittedName>
</protein>
<evidence type="ECO:0000313" key="3">
    <source>
        <dbReference type="Proteomes" id="UP000824988"/>
    </source>
</evidence>
<accession>A0A8D4VNY9</accession>
<dbReference type="Proteomes" id="UP000824988">
    <property type="component" value="Chromosome"/>
</dbReference>
<keyword evidence="3" id="KW-1185">Reference proteome</keyword>
<dbReference type="KEGG" id="moz:MoryE10_19940"/>
<proteinExistence type="predicted"/>
<gene>
    <name evidence="2" type="ORF">MoryE10_19940</name>
</gene>
<evidence type="ECO:0000313" key="2">
    <source>
        <dbReference type="EMBL" id="BBL71388.1"/>
    </source>
</evidence>
<dbReference type="RefSeq" id="WP_054774308.1">
    <property type="nucleotide sequence ID" value="NZ_AP019782.1"/>
</dbReference>
<keyword evidence="1" id="KW-0175">Coiled coil</keyword>
<dbReference type="AlphaFoldDB" id="A0A8D4VNY9"/>
<sequence>MDDFDLHQDEAWDAGFVAGSQAVVARIGPYRKLFLRPQHFRQRFFHRVYDLPIEDWRVTPLARELGGVCQVQVNLTVRFQPTLAYVSAHPECLADVSRFIRTQFEPVLVDEAELMMRELESGEWMLDGCGPWERRLEDAVQVALAVHHVRCRCHCRIDAGFDSATSVDHLTPAGLRLREHYLVLQRRQEDEAARRLRQRLDHEEEARRLQLEHQEKLLELARANRELERRAEQQAAEELREKLEVEEARLRETMDSEARRQKEQLRYEHEVKKLKLAVEQEELQQRQSTLEDKDECVKRELELLFMEKQRLMLQAEIRDLQETGRELSR</sequence>
<reference evidence="2" key="1">
    <citation type="submission" date="2019-06" db="EMBL/GenBank/DDBJ databases">
        <title>Complete genome sequence of Methylogaea oryzae strain JCM16910.</title>
        <authorList>
            <person name="Asakawa S."/>
        </authorList>
    </citation>
    <scope>NUCLEOTIDE SEQUENCE</scope>
    <source>
        <strain evidence="2">E10</strain>
    </source>
</reference>
<organism evidence="2 3">
    <name type="scientific">Methylogaea oryzae</name>
    <dbReference type="NCBI Taxonomy" id="1295382"/>
    <lineage>
        <taxon>Bacteria</taxon>
        <taxon>Pseudomonadati</taxon>
        <taxon>Pseudomonadota</taxon>
        <taxon>Gammaproteobacteria</taxon>
        <taxon>Methylococcales</taxon>
        <taxon>Methylococcaceae</taxon>
        <taxon>Methylogaea</taxon>
    </lineage>
</organism>
<name>A0A8D4VNY9_9GAMM</name>
<feature type="coiled-coil region" evidence="1">
    <location>
        <begin position="186"/>
        <end position="323"/>
    </location>
</feature>